<dbReference type="GeneID" id="70193221"/>
<dbReference type="EMBL" id="JAGTJQ010000003">
    <property type="protein sequence ID" value="KAH7035862.1"/>
    <property type="molecule type" value="Genomic_DNA"/>
</dbReference>
<sequence length="166" mass="19068">MPGSCRRATKFPNGRRFLFLTLTGLRPRWKKGPRTNRHVAICRRSAVTSKDVAGNCRHLQALEWHRTNKTKMPAALIVEVQWAGRRGQEQRACVPLTSTNILKNYPSRRFEKHLTLCSSRRSIWVPFCPSFTREELNTCVWCGVWQADEVTARIVPILFAIRPPAA</sequence>
<name>A0A9P8YF50_9PEZI</name>
<gene>
    <name evidence="1" type="ORF">B0I36DRAFT_97417</name>
</gene>
<comment type="caution">
    <text evidence="1">The sequence shown here is derived from an EMBL/GenBank/DDBJ whole genome shotgun (WGS) entry which is preliminary data.</text>
</comment>
<dbReference type="AlphaFoldDB" id="A0A9P8YF50"/>
<proteinExistence type="predicted"/>
<reference evidence="1" key="1">
    <citation type="journal article" date="2021" name="Nat. Commun.">
        <title>Genetic determinants of endophytism in the Arabidopsis root mycobiome.</title>
        <authorList>
            <person name="Mesny F."/>
            <person name="Miyauchi S."/>
            <person name="Thiergart T."/>
            <person name="Pickel B."/>
            <person name="Atanasova L."/>
            <person name="Karlsson M."/>
            <person name="Huettel B."/>
            <person name="Barry K.W."/>
            <person name="Haridas S."/>
            <person name="Chen C."/>
            <person name="Bauer D."/>
            <person name="Andreopoulos W."/>
            <person name="Pangilinan J."/>
            <person name="LaButti K."/>
            <person name="Riley R."/>
            <person name="Lipzen A."/>
            <person name="Clum A."/>
            <person name="Drula E."/>
            <person name="Henrissat B."/>
            <person name="Kohler A."/>
            <person name="Grigoriev I.V."/>
            <person name="Martin F.M."/>
            <person name="Hacquard S."/>
        </authorList>
    </citation>
    <scope>NUCLEOTIDE SEQUENCE</scope>
    <source>
        <strain evidence="1">MPI-CAGE-CH-0230</strain>
    </source>
</reference>
<keyword evidence="2" id="KW-1185">Reference proteome</keyword>
<dbReference type="RefSeq" id="XP_046015955.1">
    <property type="nucleotide sequence ID" value="XM_046163675.1"/>
</dbReference>
<protein>
    <submittedName>
        <fullName evidence="1">Uncharacterized protein</fullName>
    </submittedName>
</protein>
<organism evidence="1 2">
    <name type="scientific">Microdochium trichocladiopsis</name>
    <dbReference type="NCBI Taxonomy" id="1682393"/>
    <lineage>
        <taxon>Eukaryota</taxon>
        <taxon>Fungi</taxon>
        <taxon>Dikarya</taxon>
        <taxon>Ascomycota</taxon>
        <taxon>Pezizomycotina</taxon>
        <taxon>Sordariomycetes</taxon>
        <taxon>Xylariomycetidae</taxon>
        <taxon>Xylariales</taxon>
        <taxon>Microdochiaceae</taxon>
        <taxon>Microdochium</taxon>
    </lineage>
</organism>
<dbReference type="Proteomes" id="UP000756346">
    <property type="component" value="Unassembled WGS sequence"/>
</dbReference>
<accession>A0A9P8YF50</accession>
<evidence type="ECO:0000313" key="2">
    <source>
        <dbReference type="Proteomes" id="UP000756346"/>
    </source>
</evidence>
<evidence type="ECO:0000313" key="1">
    <source>
        <dbReference type="EMBL" id="KAH7035862.1"/>
    </source>
</evidence>